<evidence type="ECO:0000313" key="8">
    <source>
        <dbReference type="EMBL" id="USJ26319.1"/>
    </source>
</evidence>
<evidence type="ECO:0000313" key="9">
    <source>
        <dbReference type="EMBL" id="WFP93707.1"/>
    </source>
</evidence>
<keyword evidence="11" id="KW-1185">Reference proteome</keyword>
<reference evidence="8" key="1">
    <citation type="submission" date="2022-06" db="EMBL/GenBank/DDBJ databases">
        <title>Physiological and biochemical characterization and genomic elucidation of a strain of the genus Ensifer adhaerens M8 that combines arsenic oxidation and chromium reduction.</title>
        <authorList>
            <person name="Li X."/>
            <person name="Yu c."/>
        </authorList>
    </citation>
    <scope>NUCLEOTIDE SEQUENCE</scope>
    <source>
        <strain evidence="8">M8</strain>
        <plasmid evidence="8">pA</plasmid>
    </source>
</reference>
<reference evidence="9 11" key="2">
    <citation type="submission" date="2023-03" db="EMBL/GenBank/DDBJ databases">
        <title>Comparative genome and transcriptome analysis combination mining strategies for increasing vitamin B12 production of Ensifer adhaerens strain.</title>
        <authorList>
            <person name="Yongheng L."/>
        </authorList>
    </citation>
    <scope>NUCLEOTIDE SEQUENCE [LARGE SCALE GENOMIC DNA]</scope>
    <source>
        <strain evidence="9 11">Casida A-T305</strain>
        <plasmid evidence="9 11">unnamedA</plasmid>
    </source>
</reference>
<dbReference type="InterPro" id="IPR037185">
    <property type="entry name" value="EmrE-like"/>
</dbReference>
<keyword evidence="8" id="KW-0614">Plasmid</keyword>
<geneLocation type="plasmid" evidence="9 11">
    <name>unnamedA</name>
</geneLocation>
<evidence type="ECO:0000256" key="3">
    <source>
        <dbReference type="ARBA" id="ARBA00022692"/>
    </source>
</evidence>
<geneLocation type="plasmid" evidence="8 10">
    <name>pA</name>
</geneLocation>
<feature type="transmembrane region" description="Helical" evidence="6">
    <location>
        <begin position="100"/>
        <end position="122"/>
    </location>
</feature>
<evidence type="ECO:0000256" key="2">
    <source>
        <dbReference type="ARBA" id="ARBA00022475"/>
    </source>
</evidence>
<dbReference type="PANTHER" id="PTHR42920">
    <property type="entry name" value="OS03G0707200 PROTEIN-RELATED"/>
    <property type="match status" value="1"/>
</dbReference>
<gene>
    <name evidence="8" type="ORF">NE863_20350</name>
    <name evidence="9" type="ORF">P4B07_20945</name>
</gene>
<dbReference type="KEGG" id="eah:FA04_20665"/>
<feature type="transmembrane region" description="Helical" evidence="6">
    <location>
        <begin position="214"/>
        <end position="234"/>
    </location>
</feature>
<feature type="transmembrane region" description="Helical" evidence="6">
    <location>
        <begin position="180"/>
        <end position="202"/>
    </location>
</feature>
<feature type="transmembrane region" description="Helical" evidence="6">
    <location>
        <begin position="20"/>
        <end position="38"/>
    </location>
</feature>
<dbReference type="InterPro" id="IPR051258">
    <property type="entry name" value="Diverse_Substrate_Transporter"/>
</dbReference>
<keyword evidence="2" id="KW-1003">Cell membrane</keyword>
<organism evidence="8 10">
    <name type="scientific">Ensifer adhaerens</name>
    <name type="common">Sinorhizobium morelense</name>
    <dbReference type="NCBI Taxonomy" id="106592"/>
    <lineage>
        <taxon>Bacteria</taxon>
        <taxon>Pseudomonadati</taxon>
        <taxon>Pseudomonadota</taxon>
        <taxon>Alphaproteobacteria</taxon>
        <taxon>Hyphomicrobiales</taxon>
        <taxon>Rhizobiaceae</taxon>
        <taxon>Sinorhizobium/Ensifer group</taxon>
        <taxon>Ensifer</taxon>
    </lineage>
</organism>
<keyword evidence="3 6" id="KW-0812">Transmembrane</keyword>
<feature type="transmembrane region" description="Helical" evidence="6">
    <location>
        <begin position="75"/>
        <end position="94"/>
    </location>
</feature>
<keyword evidence="5 6" id="KW-0472">Membrane</keyword>
<protein>
    <submittedName>
        <fullName evidence="8">DMT family transporter</fullName>
    </submittedName>
</protein>
<dbReference type="PANTHER" id="PTHR42920:SF5">
    <property type="entry name" value="EAMA DOMAIN-CONTAINING PROTEIN"/>
    <property type="match status" value="1"/>
</dbReference>
<accession>A0A9Q9DCC8</accession>
<dbReference type="AlphaFoldDB" id="A0A9Q9DCC8"/>
<dbReference type="Proteomes" id="UP001214094">
    <property type="component" value="Plasmid unnamedA"/>
</dbReference>
<evidence type="ECO:0000256" key="5">
    <source>
        <dbReference type="ARBA" id="ARBA00023136"/>
    </source>
</evidence>
<dbReference type="Pfam" id="PF00892">
    <property type="entry name" value="EamA"/>
    <property type="match status" value="2"/>
</dbReference>
<evidence type="ECO:0000256" key="6">
    <source>
        <dbReference type="SAM" id="Phobius"/>
    </source>
</evidence>
<feature type="domain" description="EamA" evidence="7">
    <location>
        <begin position="15"/>
        <end position="145"/>
    </location>
</feature>
<dbReference type="RefSeq" id="WP_034789649.1">
    <property type="nucleotide sequence ID" value="NZ_CP015881.1"/>
</dbReference>
<evidence type="ECO:0000313" key="11">
    <source>
        <dbReference type="Proteomes" id="UP001214094"/>
    </source>
</evidence>
<feature type="transmembrane region" description="Helical" evidence="6">
    <location>
        <begin position="129"/>
        <end position="149"/>
    </location>
</feature>
<feature type="transmembrane region" description="Helical" evidence="6">
    <location>
        <begin position="246"/>
        <end position="266"/>
    </location>
</feature>
<keyword evidence="4 6" id="KW-1133">Transmembrane helix</keyword>
<dbReference type="EMBL" id="CP121309">
    <property type="protein sequence ID" value="WFP93707.1"/>
    <property type="molecule type" value="Genomic_DNA"/>
</dbReference>
<evidence type="ECO:0000256" key="1">
    <source>
        <dbReference type="ARBA" id="ARBA00004651"/>
    </source>
</evidence>
<dbReference type="GO" id="GO:0005886">
    <property type="term" value="C:plasma membrane"/>
    <property type="evidence" value="ECO:0007669"/>
    <property type="project" value="UniProtKB-SubCell"/>
</dbReference>
<proteinExistence type="predicted"/>
<feature type="transmembrane region" description="Helical" evidence="6">
    <location>
        <begin position="272"/>
        <end position="291"/>
    </location>
</feature>
<feature type="domain" description="EamA" evidence="7">
    <location>
        <begin position="156"/>
        <end position="286"/>
    </location>
</feature>
<dbReference type="InterPro" id="IPR000620">
    <property type="entry name" value="EamA_dom"/>
</dbReference>
<feature type="transmembrane region" description="Helical" evidence="6">
    <location>
        <begin position="155"/>
        <end position="173"/>
    </location>
</feature>
<dbReference type="GeneID" id="29521875"/>
<sequence>MTPDRSAQPPSQPIADLQIAIAAFVAGAGWLFSIHALAEFPPLLFLSSRFVIAGLLIGLLARFASFAELGRAVRLLLPAALALAVAMMAWIFGLKQTTNPGVAAFITSTGNLLVPVFGLLFFGWPVGRALGISIAVALAGMGLLFLGPGARVEVAHLYFVVSALLWAASIALVKRNSTEVGAVATAAIQLVAAGVVILAVSLPVEQMPAAVPSIAIWGWFLASILISTCLRFVLQFRGQQMISAARASVIMCCEPVWVLVFALAFLGSPLSLSQILGCAVILLAMLGQVVFRPNSAA</sequence>
<dbReference type="EMBL" id="CP098808">
    <property type="protein sequence ID" value="USJ26319.1"/>
    <property type="molecule type" value="Genomic_DNA"/>
</dbReference>
<name>A0A9Q9DCC8_ENSAD</name>
<comment type="subcellular location">
    <subcellularLocation>
        <location evidence="1">Cell membrane</location>
        <topology evidence="1">Multi-pass membrane protein</topology>
    </subcellularLocation>
</comment>
<dbReference type="SUPFAM" id="SSF103481">
    <property type="entry name" value="Multidrug resistance efflux transporter EmrE"/>
    <property type="match status" value="2"/>
</dbReference>
<evidence type="ECO:0000313" key="10">
    <source>
        <dbReference type="Proteomes" id="UP001055460"/>
    </source>
</evidence>
<evidence type="ECO:0000259" key="7">
    <source>
        <dbReference type="Pfam" id="PF00892"/>
    </source>
</evidence>
<dbReference type="Proteomes" id="UP001055460">
    <property type="component" value="Plasmid pA"/>
</dbReference>
<feature type="transmembrane region" description="Helical" evidence="6">
    <location>
        <begin position="44"/>
        <end position="63"/>
    </location>
</feature>
<evidence type="ECO:0000256" key="4">
    <source>
        <dbReference type="ARBA" id="ARBA00022989"/>
    </source>
</evidence>